<dbReference type="RefSeq" id="WP_248940397.1">
    <property type="nucleotide sequence ID" value="NZ_JAKIKS010000040.1"/>
</dbReference>
<feature type="compositionally biased region" description="Basic and acidic residues" evidence="3">
    <location>
        <begin position="1"/>
        <end position="12"/>
    </location>
</feature>
<evidence type="ECO:0000259" key="5">
    <source>
        <dbReference type="Pfam" id="PF05726"/>
    </source>
</evidence>
<comment type="caution">
    <text evidence="6">The sequence shown here is derived from an EMBL/GenBank/DDBJ whole genome shotgun (WGS) entry which is preliminary data.</text>
</comment>
<evidence type="ECO:0000259" key="4">
    <source>
        <dbReference type="Pfam" id="PF02678"/>
    </source>
</evidence>
<evidence type="ECO:0000313" key="7">
    <source>
        <dbReference type="Proteomes" id="UP001203423"/>
    </source>
</evidence>
<sequence length="305" mass="33660">MLIKQPLEKTQPDKNQPLDTQGTESQLIPRTWDKRIQGQAVSDGDSVSINRLIGTQKLMMLDPFLLLDEFSSDKPQDYIGGFPSHPHRGFETVTYMLAGKMRHKDNQGNEGVISRGGVQWMTAGRGIVHSEMPEQQAGLLQGFQLWVNLPAAEKMRPPAYQEFSASELAIERGEQGQVIKVIAGQTNKGTAGRVNNLWVKPTYLDIELPAGTSFIQDLPFDDNSFIYVVEGDIQLVGSDVSLKQKALGILTKGSQVQLQAGEQGAKCLLISGMPLKEPVERGGPFVMNTQAQLMQAFSDYRQGLF</sequence>
<dbReference type="PANTHER" id="PTHR13903:SF8">
    <property type="entry name" value="PIRIN"/>
    <property type="match status" value="1"/>
</dbReference>
<feature type="domain" description="Pirin N-terminal" evidence="4">
    <location>
        <begin position="50"/>
        <end position="147"/>
    </location>
</feature>
<dbReference type="SUPFAM" id="SSF51182">
    <property type="entry name" value="RmlC-like cupins"/>
    <property type="match status" value="1"/>
</dbReference>
<evidence type="ECO:0000313" key="6">
    <source>
        <dbReference type="EMBL" id="MCL1125113.1"/>
    </source>
</evidence>
<dbReference type="InterPro" id="IPR008778">
    <property type="entry name" value="Pirin_C_dom"/>
</dbReference>
<dbReference type="InterPro" id="IPR011051">
    <property type="entry name" value="RmlC_Cupin_sf"/>
</dbReference>
<dbReference type="PIRSF" id="PIRSF006232">
    <property type="entry name" value="Pirin"/>
    <property type="match status" value="1"/>
</dbReference>
<evidence type="ECO:0000256" key="1">
    <source>
        <dbReference type="ARBA" id="ARBA00008416"/>
    </source>
</evidence>
<name>A0ABT0LBR9_9GAMM</name>
<dbReference type="Proteomes" id="UP001203423">
    <property type="component" value="Unassembled WGS sequence"/>
</dbReference>
<dbReference type="EMBL" id="JAKIKS010000040">
    <property type="protein sequence ID" value="MCL1125113.1"/>
    <property type="molecule type" value="Genomic_DNA"/>
</dbReference>
<evidence type="ECO:0000256" key="2">
    <source>
        <dbReference type="RuleBase" id="RU003457"/>
    </source>
</evidence>
<keyword evidence="7" id="KW-1185">Reference proteome</keyword>
<dbReference type="Gene3D" id="2.60.120.10">
    <property type="entry name" value="Jelly Rolls"/>
    <property type="match status" value="2"/>
</dbReference>
<dbReference type="Pfam" id="PF05726">
    <property type="entry name" value="Pirin_C"/>
    <property type="match status" value="1"/>
</dbReference>
<feature type="compositionally biased region" description="Polar residues" evidence="3">
    <location>
        <begin position="13"/>
        <end position="25"/>
    </location>
</feature>
<dbReference type="CDD" id="cd02909">
    <property type="entry name" value="cupin_pirin_N"/>
    <property type="match status" value="1"/>
</dbReference>
<accession>A0ABT0LBR9</accession>
<comment type="similarity">
    <text evidence="1 2">Belongs to the pirin family.</text>
</comment>
<dbReference type="PANTHER" id="PTHR13903">
    <property type="entry name" value="PIRIN-RELATED"/>
    <property type="match status" value="1"/>
</dbReference>
<dbReference type="InterPro" id="IPR012093">
    <property type="entry name" value="Pirin"/>
</dbReference>
<evidence type="ECO:0000256" key="3">
    <source>
        <dbReference type="SAM" id="MobiDB-lite"/>
    </source>
</evidence>
<dbReference type="InterPro" id="IPR003829">
    <property type="entry name" value="Pirin_N_dom"/>
</dbReference>
<gene>
    <name evidence="6" type="ORF">L2764_11660</name>
</gene>
<feature type="region of interest" description="Disordered" evidence="3">
    <location>
        <begin position="1"/>
        <end position="25"/>
    </location>
</feature>
<feature type="domain" description="Pirin C-terminal" evidence="5">
    <location>
        <begin position="203"/>
        <end position="305"/>
    </location>
</feature>
<dbReference type="InterPro" id="IPR014710">
    <property type="entry name" value="RmlC-like_jellyroll"/>
</dbReference>
<organism evidence="6 7">
    <name type="scientific">Shewanella surugensis</name>
    <dbReference type="NCBI Taxonomy" id="212020"/>
    <lineage>
        <taxon>Bacteria</taxon>
        <taxon>Pseudomonadati</taxon>
        <taxon>Pseudomonadota</taxon>
        <taxon>Gammaproteobacteria</taxon>
        <taxon>Alteromonadales</taxon>
        <taxon>Shewanellaceae</taxon>
        <taxon>Shewanella</taxon>
    </lineage>
</organism>
<protein>
    <submittedName>
        <fullName evidence="6">Pirin family protein</fullName>
    </submittedName>
</protein>
<reference evidence="6 7" key="1">
    <citation type="submission" date="2022-01" db="EMBL/GenBank/DDBJ databases">
        <title>Whole genome-based taxonomy of the Shewanellaceae.</title>
        <authorList>
            <person name="Martin-Rodriguez A.J."/>
        </authorList>
    </citation>
    <scope>NUCLEOTIDE SEQUENCE [LARGE SCALE GENOMIC DNA]</scope>
    <source>
        <strain evidence="6 7">DSM 17177</strain>
    </source>
</reference>
<proteinExistence type="inferred from homology"/>
<dbReference type="CDD" id="cd02247">
    <property type="entry name" value="cupin_pirin_C"/>
    <property type="match status" value="1"/>
</dbReference>
<dbReference type="Pfam" id="PF02678">
    <property type="entry name" value="Pirin"/>
    <property type="match status" value="1"/>
</dbReference>